<organism evidence="2 3">
    <name type="scientific">Arthrobacter bambusae</name>
    <dbReference type="NCBI Taxonomy" id="1338426"/>
    <lineage>
        <taxon>Bacteria</taxon>
        <taxon>Bacillati</taxon>
        <taxon>Actinomycetota</taxon>
        <taxon>Actinomycetes</taxon>
        <taxon>Micrococcales</taxon>
        <taxon>Micrococcaceae</taxon>
        <taxon>Arthrobacter</taxon>
    </lineage>
</organism>
<dbReference type="InterPro" id="IPR022742">
    <property type="entry name" value="Hydrolase_4"/>
</dbReference>
<dbReference type="Pfam" id="PF12146">
    <property type="entry name" value="Hydrolase_4"/>
    <property type="match status" value="1"/>
</dbReference>
<accession>A0ABV2P8V9</accession>
<sequence>MTQPWEPDILGEGFEQQTLNLDGGAVATVVRYLGDDGQGLDTGAPWLDTAEAPGIDADVLYVHGWSDYFFQRHVAEFWHRAGARFYALDLHNYGRSLSPGMVPGFVTNLADYDADIAAALSAMGRSGVPGQGIPGQDRPLILLGHSTGGLTLSLWAARHPGMASALILNSPWLEFQATELGRRAIAPLVGLHARLHPLAPLPPVDPGIYTRTVSATLDGEWDYNLEWRPDRGFPVTPAFLDAVFRGQATVAAGLGIDVPVLVLLSDKSYLQPKWSADALTADVALNVDAVAHRSLSLADTVTVSRLPNAFHDIFLSPEPIRREAFARIGRWVPTALQPSDAAEWEARTAGL</sequence>
<dbReference type="InterPro" id="IPR029058">
    <property type="entry name" value="AB_hydrolase_fold"/>
</dbReference>
<dbReference type="EMBL" id="JBEPSN010000008">
    <property type="protein sequence ID" value="MET4541215.1"/>
    <property type="molecule type" value="Genomic_DNA"/>
</dbReference>
<dbReference type="RefSeq" id="WP_354230830.1">
    <property type="nucleotide sequence ID" value="NZ_JBEPSN010000008.1"/>
</dbReference>
<dbReference type="GO" id="GO:0016787">
    <property type="term" value="F:hydrolase activity"/>
    <property type="evidence" value="ECO:0007669"/>
    <property type="project" value="UniProtKB-KW"/>
</dbReference>
<keyword evidence="2" id="KW-0378">Hydrolase</keyword>
<evidence type="ECO:0000313" key="2">
    <source>
        <dbReference type="EMBL" id="MET4541215.1"/>
    </source>
</evidence>
<evidence type="ECO:0000313" key="3">
    <source>
        <dbReference type="Proteomes" id="UP001549307"/>
    </source>
</evidence>
<dbReference type="GeneID" id="92753938"/>
<gene>
    <name evidence="2" type="ORF">ABIE37_003010</name>
</gene>
<dbReference type="Gene3D" id="3.40.50.1820">
    <property type="entry name" value="alpha/beta hydrolase"/>
    <property type="match status" value="1"/>
</dbReference>
<reference evidence="2 3" key="1">
    <citation type="submission" date="2024-06" db="EMBL/GenBank/DDBJ databases">
        <title>Sorghum-associated microbial communities from plants grown in Nebraska, USA.</title>
        <authorList>
            <person name="Schachtman D."/>
        </authorList>
    </citation>
    <scope>NUCLEOTIDE SEQUENCE [LARGE SCALE GENOMIC DNA]</scope>
    <source>
        <strain evidence="2 3">3552</strain>
    </source>
</reference>
<proteinExistence type="predicted"/>
<evidence type="ECO:0000259" key="1">
    <source>
        <dbReference type="Pfam" id="PF12146"/>
    </source>
</evidence>
<name>A0ABV2P8V9_9MICC</name>
<protein>
    <submittedName>
        <fullName evidence="2">Alpha-beta hydrolase superfamily lysophospholipase</fullName>
    </submittedName>
</protein>
<comment type="caution">
    <text evidence="2">The sequence shown here is derived from an EMBL/GenBank/DDBJ whole genome shotgun (WGS) entry which is preliminary data.</text>
</comment>
<feature type="domain" description="Serine aminopeptidase S33" evidence="1">
    <location>
        <begin position="56"/>
        <end position="270"/>
    </location>
</feature>
<keyword evidence="3" id="KW-1185">Reference proteome</keyword>
<dbReference type="SUPFAM" id="SSF53474">
    <property type="entry name" value="alpha/beta-Hydrolases"/>
    <property type="match status" value="1"/>
</dbReference>
<dbReference type="Proteomes" id="UP001549307">
    <property type="component" value="Unassembled WGS sequence"/>
</dbReference>